<dbReference type="EMBL" id="BFAD01000008">
    <property type="protein sequence ID" value="GBE85484.1"/>
    <property type="molecule type" value="Genomic_DNA"/>
</dbReference>
<dbReference type="RefSeq" id="XP_027616397.1">
    <property type="nucleotide sequence ID" value="XM_027760596.1"/>
</dbReference>
<dbReference type="STRING" id="139825.A0A401GUS5"/>
<proteinExistence type="predicted"/>
<dbReference type="InParanoid" id="A0A401GUS5"/>
<organism evidence="1 2">
    <name type="scientific">Sparassis crispa</name>
    <dbReference type="NCBI Taxonomy" id="139825"/>
    <lineage>
        <taxon>Eukaryota</taxon>
        <taxon>Fungi</taxon>
        <taxon>Dikarya</taxon>
        <taxon>Basidiomycota</taxon>
        <taxon>Agaricomycotina</taxon>
        <taxon>Agaricomycetes</taxon>
        <taxon>Polyporales</taxon>
        <taxon>Sparassidaceae</taxon>
        <taxon>Sparassis</taxon>
    </lineage>
</organism>
<reference evidence="1 2" key="1">
    <citation type="journal article" date="2018" name="Sci. Rep.">
        <title>Genome sequence of the cauliflower mushroom Sparassis crispa (Hanabiratake) and its association with beneficial usage.</title>
        <authorList>
            <person name="Kiyama R."/>
            <person name="Furutani Y."/>
            <person name="Kawaguchi K."/>
            <person name="Nakanishi T."/>
        </authorList>
    </citation>
    <scope>NUCLEOTIDE SEQUENCE [LARGE SCALE GENOMIC DNA]</scope>
</reference>
<dbReference type="Proteomes" id="UP000287166">
    <property type="component" value="Unassembled WGS sequence"/>
</dbReference>
<comment type="caution">
    <text evidence="1">The sequence shown here is derived from an EMBL/GenBank/DDBJ whole genome shotgun (WGS) entry which is preliminary data.</text>
</comment>
<dbReference type="AlphaFoldDB" id="A0A401GUS5"/>
<evidence type="ECO:0000313" key="2">
    <source>
        <dbReference type="Proteomes" id="UP000287166"/>
    </source>
</evidence>
<name>A0A401GUS5_9APHY</name>
<sequence length="135" mass="14683">MDYRDLIMHNLSTEFSDNISEAVRIVPMRLRVASRSPCLVPGYADRPTLHVEGETSGSSPSGHVRRLHGTVGVVADGSVRWCLYSTVDGGDADEWVTEGLQVGGLNSAMGVLGMWTGAQHERMDPLGPFWAWKVG</sequence>
<dbReference type="GeneID" id="38782401"/>
<dbReference type="OrthoDB" id="3226064at2759"/>
<keyword evidence="2" id="KW-1185">Reference proteome</keyword>
<evidence type="ECO:0000313" key="1">
    <source>
        <dbReference type="EMBL" id="GBE85484.1"/>
    </source>
</evidence>
<gene>
    <name evidence="1" type="ORF">SCP_0800010</name>
</gene>
<protein>
    <submittedName>
        <fullName evidence="1">Uncharacterized protein</fullName>
    </submittedName>
</protein>
<accession>A0A401GUS5</accession>